<comment type="subcellular location">
    <subcellularLocation>
        <location evidence="1 14">Cell outer membrane</location>
        <topology evidence="1 14">Multi-pass membrane protein</topology>
    </subcellularLocation>
</comment>
<dbReference type="InterPro" id="IPR000531">
    <property type="entry name" value="Beta-barrel_TonB"/>
</dbReference>
<dbReference type="EMBL" id="FQUQ01000002">
    <property type="protein sequence ID" value="SHF42719.1"/>
    <property type="molecule type" value="Genomic_DNA"/>
</dbReference>
<dbReference type="InterPro" id="IPR013784">
    <property type="entry name" value="Carb-bd-like_fold"/>
</dbReference>
<evidence type="ECO:0000313" key="18">
    <source>
        <dbReference type="EMBL" id="SHF42719.1"/>
    </source>
</evidence>
<keyword evidence="9" id="KW-0406">Ion transport</keyword>
<dbReference type="PANTHER" id="PTHR32552">
    <property type="entry name" value="FERRICHROME IRON RECEPTOR-RELATED"/>
    <property type="match status" value="1"/>
</dbReference>
<protein>
    <submittedName>
        <fullName evidence="18">Iron complex outermembrane recepter protein</fullName>
    </submittedName>
</protein>
<evidence type="ECO:0000256" key="15">
    <source>
        <dbReference type="RuleBase" id="RU003357"/>
    </source>
</evidence>
<dbReference type="AlphaFoldDB" id="A0A1M5BJU4"/>
<dbReference type="Gene3D" id="2.60.40.1120">
    <property type="entry name" value="Carboxypeptidase-like, regulatory domain"/>
    <property type="match status" value="1"/>
</dbReference>
<evidence type="ECO:0000313" key="19">
    <source>
        <dbReference type="Proteomes" id="UP000184287"/>
    </source>
</evidence>
<dbReference type="Proteomes" id="UP000184287">
    <property type="component" value="Unassembled WGS sequence"/>
</dbReference>
<comment type="similarity">
    <text evidence="2 14 15">Belongs to the TonB-dependent receptor family.</text>
</comment>
<evidence type="ECO:0000256" key="11">
    <source>
        <dbReference type="ARBA" id="ARBA00023136"/>
    </source>
</evidence>
<evidence type="ECO:0000256" key="10">
    <source>
        <dbReference type="ARBA" id="ARBA00023077"/>
    </source>
</evidence>
<keyword evidence="10 15" id="KW-0798">TonB box</keyword>
<feature type="domain" description="TonB-dependent receptor plug" evidence="17">
    <location>
        <begin position="147"/>
        <end position="235"/>
    </location>
</feature>
<evidence type="ECO:0000256" key="3">
    <source>
        <dbReference type="ARBA" id="ARBA00022448"/>
    </source>
</evidence>
<dbReference type="RefSeq" id="WP_073231511.1">
    <property type="nucleotide sequence ID" value="NZ_FQUQ01000002.1"/>
</dbReference>
<keyword evidence="19" id="KW-1185">Reference proteome</keyword>
<dbReference type="Gene3D" id="2.40.170.20">
    <property type="entry name" value="TonB-dependent receptor, beta-barrel domain"/>
    <property type="match status" value="1"/>
</dbReference>
<dbReference type="InterPro" id="IPR012910">
    <property type="entry name" value="Plug_dom"/>
</dbReference>
<evidence type="ECO:0000256" key="6">
    <source>
        <dbReference type="ARBA" id="ARBA00022692"/>
    </source>
</evidence>
<evidence type="ECO:0000259" key="17">
    <source>
        <dbReference type="Pfam" id="PF07715"/>
    </source>
</evidence>
<dbReference type="InterPro" id="IPR036942">
    <property type="entry name" value="Beta-barrel_TonB_sf"/>
</dbReference>
<dbReference type="SUPFAM" id="SSF56935">
    <property type="entry name" value="Porins"/>
    <property type="match status" value="1"/>
</dbReference>
<keyword evidence="4 14" id="KW-1134">Transmembrane beta strand</keyword>
<keyword evidence="5" id="KW-0410">Iron transport</keyword>
<proteinExistence type="inferred from homology"/>
<dbReference type="Gene3D" id="2.170.130.10">
    <property type="entry name" value="TonB-dependent receptor, plug domain"/>
    <property type="match status" value="1"/>
</dbReference>
<evidence type="ECO:0000256" key="7">
    <source>
        <dbReference type="ARBA" id="ARBA00022729"/>
    </source>
</evidence>
<reference evidence="19" key="1">
    <citation type="submission" date="2016-11" db="EMBL/GenBank/DDBJ databases">
        <authorList>
            <person name="Varghese N."/>
            <person name="Submissions S."/>
        </authorList>
    </citation>
    <scope>NUCLEOTIDE SEQUENCE [LARGE SCALE GENOMIC DNA]</scope>
    <source>
        <strain evidence="19">DSM 16990</strain>
    </source>
</reference>
<evidence type="ECO:0000256" key="12">
    <source>
        <dbReference type="ARBA" id="ARBA00023170"/>
    </source>
</evidence>
<dbReference type="CDD" id="cd01347">
    <property type="entry name" value="ligand_gated_channel"/>
    <property type="match status" value="1"/>
</dbReference>
<evidence type="ECO:0000256" key="2">
    <source>
        <dbReference type="ARBA" id="ARBA00009810"/>
    </source>
</evidence>
<evidence type="ECO:0000256" key="13">
    <source>
        <dbReference type="ARBA" id="ARBA00023237"/>
    </source>
</evidence>
<dbReference type="OrthoDB" id="9775095at2"/>
<keyword evidence="13 14" id="KW-0998">Cell outer membrane</keyword>
<keyword evidence="8" id="KW-0408">Iron</keyword>
<keyword evidence="6 14" id="KW-0812">Transmembrane</keyword>
<dbReference type="SUPFAM" id="SSF49452">
    <property type="entry name" value="Starch-binding domain-like"/>
    <property type="match status" value="1"/>
</dbReference>
<evidence type="ECO:0000256" key="9">
    <source>
        <dbReference type="ARBA" id="ARBA00023065"/>
    </source>
</evidence>
<evidence type="ECO:0000256" key="8">
    <source>
        <dbReference type="ARBA" id="ARBA00023004"/>
    </source>
</evidence>
<dbReference type="Pfam" id="PF00593">
    <property type="entry name" value="TonB_dep_Rec_b-barrel"/>
    <property type="match status" value="1"/>
</dbReference>
<accession>A0A1M5BJU4</accession>
<dbReference type="GO" id="GO:0015344">
    <property type="term" value="F:siderophore uptake transmembrane transporter activity"/>
    <property type="evidence" value="ECO:0007669"/>
    <property type="project" value="TreeGrafter"/>
</dbReference>
<keyword evidence="12" id="KW-0675">Receptor</keyword>
<evidence type="ECO:0000256" key="5">
    <source>
        <dbReference type="ARBA" id="ARBA00022496"/>
    </source>
</evidence>
<dbReference type="InterPro" id="IPR039426">
    <property type="entry name" value="TonB-dep_rcpt-like"/>
</dbReference>
<dbReference type="InterPro" id="IPR010105">
    <property type="entry name" value="TonB_sidphr_rcpt"/>
</dbReference>
<gene>
    <name evidence="18" type="ORF">SAMN04488522_1021227</name>
</gene>
<dbReference type="GO" id="GO:0030246">
    <property type="term" value="F:carbohydrate binding"/>
    <property type="evidence" value="ECO:0007669"/>
    <property type="project" value="InterPro"/>
</dbReference>
<dbReference type="GO" id="GO:0015891">
    <property type="term" value="P:siderophore transport"/>
    <property type="evidence" value="ECO:0007669"/>
    <property type="project" value="InterPro"/>
</dbReference>
<sequence length="806" mass="89057">MKRPLLIQIRPLFFTLSLVFLFLHPISLFAQKTGSVNGSIKTNDQEALPYATVTLKDTRFGSMANERGDFKFDAPSGTYILTVTYAGYVTTEKKITVVNGQSTDAGVLIVNSAANQLREVVVADIQKNKYSKKNTSTVARMPLSDLENPQAYSVVGKDFMQELVATDFNSAVMSVPGAVVNNGINDSGNDITLRGFITNATFRNGLAVSPRTQSDIVNVERVEVLKGPSATLFGGAMSTYGGAVNTVTKKPFESFRGEVGYTTGSWGMNRLTADINTPLNKDRTALLRFNAAGFTQNSFQDAGFNKGAAFALSMSFKTSERTTVRFDADYYAPNKTLNAYVRNSNILTVGSIAELPGIHDRTFTSNDLGTKRTTLNAMAEIEHKISDHWTSRTSYQHTESGEKGSIFLVLSYLNNTQISRGIRPFDVFELTSDNIQQNFVGDFKIGQLRNRLVVGGDYLYRKTYNQYATFNTGTVAAPRYSVFMPYDEVTLNATSPSQSISRSTITQKDNALRSSTTAQADMNFSFSAYASNAINLTDWIIAMAGLRVDRYEVKRSLNNGVALSNNYTQVQYSPKFGLVIQPIKDVLTLFGNYSNGFTNNQPGLGANQEIVQWKPTQAFQTEGGIKAELFEGRFSTTISYYDIKVKDVLNNLPDGTQEQNGNQRSKGFEAEFIANPIEGLNLITGYAYNDNRYTNYISGKNNYTGNRAPWVPEHTFNFWASYKLLSGKAKGLGLGAGANYAAKAYLDQANKAIVPAFTTIGTTLFYDQPKYRVALKVNNLANKTSWNFYGQPQNPRQFVANVSYKF</sequence>
<dbReference type="InterPro" id="IPR037066">
    <property type="entry name" value="Plug_dom_sf"/>
</dbReference>
<name>A0A1M5BJU4_9SPHI</name>
<keyword evidence="11 14" id="KW-0472">Membrane</keyword>
<evidence type="ECO:0000256" key="14">
    <source>
        <dbReference type="PROSITE-ProRule" id="PRU01360"/>
    </source>
</evidence>
<evidence type="ECO:0000259" key="16">
    <source>
        <dbReference type="Pfam" id="PF00593"/>
    </source>
</evidence>
<keyword evidence="3 14" id="KW-0813">Transport</keyword>
<evidence type="ECO:0000256" key="4">
    <source>
        <dbReference type="ARBA" id="ARBA00022452"/>
    </source>
</evidence>
<dbReference type="PANTHER" id="PTHR32552:SF68">
    <property type="entry name" value="FERRICHROME OUTER MEMBRANE TRANSPORTER_PHAGE RECEPTOR"/>
    <property type="match status" value="1"/>
</dbReference>
<feature type="domain" description="TonB-dependent receptor-like beta-barrel" evidence="16">
    <location>
        <begin position="323"/>
        <end position="780"/>
    </location>
</feature>
<dbReference type="GO" id="GO:0038023">
    <property type="term" value="F:signaling receptor activity"/>
    <property type="evidence" value="ECO:0007669"/>
    <property type="project" value="InterPro"/>
</dbReference>
<dbReference type="STRING" id="288992.SAMN04488522_1021227"/>
<keyword evidence="7" id="KW-0732">Signal</keyword>
<dbReference type="Pfam" id="PF13715">
    <property type="entry name" value="CarbopepD_reg_2"/>
    <property type="match status" value="1"/>
</dbReference>
<dbReference type="NCBIfam" id="TIGR01783">
    <property type="entry name" value="TonB-siderophor"/>
    <property type="match status" value="1"/>
</dbReference>
<dbReference type="Pfam" id="PF07715">
    <property type="entry name" value="Plug"/>
    <property type="match status" value="1"/>
</dbReference>
<organism evidence="18 19">
    <name type="scientific">Pedobacter caeni</name>
    <dbReference type="NCBI Taxonomy" id="288992"/>
    <lineage>
        <taxon>Bacteria</taxon>
        <taxon>Pseudomonadati</taxon>
        <taxon>Bacteroidota</taxon>
        <taxon>Sphingobacteriia</taxon>
        <taxon>Sphingobacteriales</taxon>
        <taxon>Sphingobacteriaceae</taxon>
        <taxon>Pedobacter</taxon>
    </lineage>
</organism>
<dbReference type="GO" id="GO:0009279">
    <property type="term" value="C:cell outer membrane"/>
    <property type="evidence" value="ECO:0007669"/>
    <property type="project" value="UniProtKB-SubCell"/>
</dbReference>
<dbReference type="PROSITE" id="PS52016">
    <property type="entry name" value="TONB_DEPENDENT_REC_3"/>
    <property type="match status" value="1"/>
</dbReference>
<evidence type="ECO:0000256" key="1">
    <source>
        <dbReference type="ARBA" id="ARBA00004571"/>
    </source>
</evidence>